<feature type="transmembrane region" description="Helical" evidence="6">
    <location>
        <begin position="469"/>
        <end position="491"/>
    </location>
</feature>
<keyword evidence="5 6" id="KW-0472">Membrane</keyword>
<keyword evidence="2" id="KW-1003">Cell membrane</keyword>
<dbReference type="Pfam" id="PF01554">
    <property type="entry name" value="MatE"/>
    <property type="match status" value="1"/>
</dbReference>
<evidence type="ECO:0000313" key="8">
    <source>
        <dbReference type="Proteomes" id="UP000008718"/>
    </source>
</evidence>
<feature type="transmembrane region" description="Helical" evidence="6">
    <location>
        <begin position="436"/>
        <end position="457"/>
    </location>
</feature>
<dbReference type="GO" id="GO:0005886">
    <property type="term" value="C:plasma membrane"/>
    <property type="evidence" value="ECO:0007669"/>
    <property type="project" value="UniProtKB-SubCell"/>
</dbReference>
<sequence>MKASNKIIFNTGVLYVRMIITAVLSLLATRWVLKALGSEDYGIFNLVAGVILMLSFLNTAMSVATQRFLSFAIGEGNETKLRQTFYYSLILHLFIGIAIIILFEIGGYFLLYNFLKIPEGKTSLAFFVLHCLSVSTFFTIISVPYQSVINSFENMTFLAFTDVLESILKFLSAFLLIQYLGNRLELYSVLIMSISVLTMIITRVYCFKRYAEVTKLKITKITDYKQFKVIASYAGWNLIGAVGVIAKGQGIAIIMNLFLGVIANAAYGIANQVNGQMSFFSNTILRAIQPQIIKSEGAKNRSRMLELSLSACKFPTLMMSCLVIPIIIKMDYILHLWLSKIPDNSVIFCTLILIYTLIYQFYHGLELSIHAYGKIKWFQITTYSIQIMVIPIGYLLLYFGYKASSILICSIVAGVVNLFVTVYFAKKYCDLDYKYYFNKVLIPISVLIAFNVLFSYFISQFFEKFSNNLISLCVVFMSNTFIICAVGYLCILTDKERNIINELALKIKSILK</sequence>
<feature type="transmembrane region" description="Helical" evidence="6">
    <location>
        <begin position="311"/>
        <end position="333"/>
    </location>
</feature>
<feature type="transmembrane region" description="Helical" evidence="6">
    <location>
        <begin position="227"/>
        <end position="245"/>
    </location>
</feature>
<feature type="transmembrane region" description="Helical" evidence="6">
    <location>
        <begin position="12"/>
        <end position="31"/>
    </location>
</feature>
<evidence type="ECO:0000313" key="7">
    <source>
        <dbReference type="EMBL" id="ADQ78562.1"/>
    </source>
</evidence>
<comment type="subcellular location">
    <subcellularLocation>
        <location evidence="1">Cell membrane</location>
        <topology evidence="1">Multi-pass membrane protein</topology>
    </subcellularLocation>
</comment>
<dbReference type="KEGG" id="ppn:Palpr_0402"/>
<reference evidence="7 8" key="2">
    <citation type="journal article" date="2011" name="Stand. Genomic Sci.">
        <title>Complete genome sequence of Paludibacter propionicigenes type strain (WB4).</title>
        <authorList>
            <person name="Gronow S."/>
            <person name="Munk C."/>
            <person name="Lapidus A."/>
            <person name="Nolan M."/>
            <person name="Lucas S."/>
            <person name="Hammon N."/>
            <person name="Deshpande S."/>
            <person name="Cheng J.F."/>
            <person name="Tapia R."/>
            <person name="Han C."/>
            <person name="Goodwin L."/>
            <person name="Pitluck S."/>
            <person name="Liolios K."/>
            <person name="Ivanova N."/>
            <person name="Mavromatis K."/>
            <person name="Mikhailova N."/>
            <person name="Pati A."/>
            <person name="Chen A."/>
            <person name="Palaniappan K."/>
            <person name="Land M."/>
            <person name="Hauser L."/>
            <person name="Chang Y.J."/>
            <person name="Jeffries C.D."/>
            <person name="Brambilla E."/>
            <person name="Rohde M."/>
            <person name="Goker M."/>
            <person name="Detter J.C."/>
            <person name="Woyke T."/>
            <person name="Bristow J."/>
            <person name="Eisen J.A."/>
            <person name="Markowitz V."/>
            <person name="Hugenholtz P."/>
            <person name="Kyrpides N.C."/>
            <person name="Klenk H.P."/>
        </authorList>
    </citation>
    <scope>NUCLEOTIDE SEQUENCE [LARGE SCALE GENOMIC DNA]</scope>
    <source>
        <strain evidence="8">DSM 17365 / JCM 13257 / WB4</strain>
    </source>
</reference>
<evidence type="ECO:0000256" key="3">
    <source>
        <dbReference type="ARBA" id="ARBA00022692"/>
    </source>
</evidence>
<organism evidence="7 8">
    <name type="scientific">Paludibacter propionicigenes (strain DSM 17365 / JCM 13257 / WB4)</name>
    <dbReference type="NCBI Taxonomy" id="694427"/>
    <lineage>
        <taxon>Bacteria</taxon>
        <taxon>Pseudomonadati</taxon>
        <taxon>Bacteroidota</taxon>
        <taxon>Bacteroidia</taxon>
        <taxon>Bacteroidales</taxon>
        <taxon>Paludibacteraceae</taxon>
        <taxon>Paludibacter</taxon>
    </lineage>
</organism>
<feature type="transmembrane region" description="Helical" evidence="6">
    <location>
        <begin position="85"/>
        <end position="111"/>
    </location>
</feature>
<proteinExistence type="predicted"/>
<keyword evidence="3 6" id="KW-0812">Transmembrane</keyword>
<dbReference type="PANTHER" id="PTHR30250">
    <property type="entry name" value="PST FAMILY PREDICTED COLANIC ACID TRANSPORTER"/>
    <property type="match status" value="1"/>
</dbReference>
<dbReference type="InterPro" id="IPR050833">
    <property type="entry name" value="Poly_Biosynth_Transport"/>
</dbReference>
<protein>
    <submittedName>
        <fullName evidence="7">Multi antimicrobial extrusion protein MatE</fullName>
    </submittedName>
</protein>
<dbReference type="OrthoDB" id="5365632at2"/>
<reference key="1">
    <citation type="submission" date="2010-11" db="EMBL/GenBank/DDBJ databases">
        <title>The complete genome of Paludibacter propionicigenes DSM 17365.</title>
        <authorList>
            <consortium name="US DOE Joint Genome Institute (JGI-PGF)"/>
            <person name="Lucas S."/>
            <person name="Copeland A."/>
            <person name="Lapidus A."/>
            <person name="Bruce D."/>
            <person name="Goodwin L."/>
            <person name="Pitluck S."/>
            <person name="Kyrpides N."/>
            <person name="Mavromatis K."/>
            <person name="Ivanova N."/>
            <person name="Munk A.C."/>
            <person name="Brettin T."/>
            <person name="Detter J.C."/>
            <person name="Han C."/>
            <person name="Tapia R."/>
            <person name="Land M."/>
            <person name="Hauser L."/>
            <person name="Markowitz V."/>
            <person name="Cheng J.-F."/>
            <person name="Hugenholtz P."/>
            <person name="Woyke T."/>
            <person name="Wu D."/>
            <person name="Gronow S."/>
            <person name="Wellnitz S."/>
            <person name="Brambilla E."/>
            <person name="Klenk H.-P."/>
            <person name="Eisen J.A."/>
        </authorList>
    </citation>
    <scope>NUCLEOTIDE SEQUENCE</scope>
    <source>
        <strain>WB4</strain>
    </source>
</reference>
<evidence type="ECO:0000256" key="1">
    <source>
        <dbReference type="ARBA" id="ARBA00004651"/>
    </source>
</evidence>
<dbReference type="eggNOG" id="COG0534">
    <property type="taxonomic scope" value="Bacteria"/>
</dbReference>
<dbReference type="HOGENOM" id="CLU_040798_1_0_10"/>
<feature type="transmembrane region" description="Helical" evidence="6">
    <location>
        <begin position="186"/>
        <end position="206"/>
    </location>
</feature>
<dbReference type="AlphaFoldDB" id="E4T1G8"/>
<feature type="transmembrane region" description="Helical" evidence="6">
    <location>
        <begin position="157"/>
        <end position="180"/>
    </location>
</feature>
<accession>E4T1G8</accession>
<evidence type="ECO:0000256" key="5">
    <source>
        <dbReference type="ARBA" id="ARBA00023136"/>
    </source>
</evidence>
<feature type="transmembrane region" description="Helical" evidence="6">
    <location>
        <begin position="405"/>
        <end position="424"/>
    </location>
</feature>
<feature type="transmembrane region" description="Helical" evidence="6">
    <location>
        <begin position="345"/>
        <end position="365"/>
    </location>
</feature>
<dbReference type="CDD" id="cd12082">
    <property type="entry name" value="MATE_like"/>
    <property type="match status" value="1"/>
</dbReference>
<dbReference type="EMBL" id="CP002345">
    <property type="protein sequence ID" value="ADQ78562.1"/>
    <property type="molecule type" value="Genomic_DNA"/>
</dbReference>
<gene>
    <name evidence="7" type="ordered locus">Palpr_0402</name>
</gene>
<keyword evidence="4 6" id="KW-1133">Transmembrane helix</keyword>
<dbReference type="InterPro" id="IPR002528">
    <property type="entry name" value="MATE_fam"/>
</dbReference>
<evidence type="ECO:0000256" key="4">
    <source>
        <dbReference type="ARBA" id="ARBA00022989"/>
    </source>
</evidence>
<dbReference type="GO" id="GO:0015297">
    <property type="term" value="F:antiporter activity"/>
    <property type="evidence" value="ECO:0007669"/>
    <property type="project" value="InterPro"/>
</dbReference>
<feature type="transmembrane region" description="Helical" evidence="6">
    <location>
        <begin position="377"/>
        <end position="399"/>
    </location>
</feature>
<keyword evidence="8" id="KW-1185">Reference proteome</keyword>
<dbReference type="GO" id="GO:0042910">
    <property type="term" value="F:xenobiotic transmembrane transporter activity"/>
    <property type="evidence" value="ECO:0007669"/>
    <property type="project" value="InterPro"/>
</dbReference>
<dbReference type="RefSeq" id="WP_013443931.1">
    <property type="nucleotide sequence ID" value="NC_014734.1"/>
</dbReference>
<evidence type="ECO:0000256" key="2">
    <source>
        <dbReference type="ARBA" id="ARBA00022475"/>
    </source>
</evidence>
<dbReference type="Proteomes" id="UP000008718">
    <property type="component" value="Chromosome"/>
</dbReference>
<feature type="transmembrane region" description="Helical" evidence="6">
    <location>
        <begin position="123"/>
        <end position="145"/>
    </location>
</feature>
<name>E4T1G8_PALPW</name>
<evidence type="ECO:0000256" key="6">
    <source>
        <dbReference type="SAM" id="Phobius"/>
    </source>
</evidence>
<feature type="transmembrane region" description="Helical" evidence="6">
    <location>
        <begin position="251"/>
        <end position="270"/>
    </location>
</feature>
<feature type="transmembrane region" description="Helical" evidence="6">
    <location>
        <begin position="43"/>
        <end position="64"/>
    </location>
</feature>
<dbReference type="STRING" id="694427.Palpr_0402"/>
<dbReference type="PANTHER" id="PTHR30250:SF26">
    <property type="entry name" value="PSMA PROTEIN"/>
    <property type="match status" value="1"/>
</dbReference>